<protein>
    <submittedName>
        <fullName evidence="2">Alpha/beta hydrolase family protein</fullName>
    </submittedName>
</protein>
<dbReference type="EMBL" id="FPBF01000010">
    <property type="protein sequence ID" value="SFU18742.1"/>
    <property type="molecule type" value="Genomic_DNA"/>
</dbReference>
<dbReference type="GO" id="GO:0052689">
    <property type="term" value="F:carboxylic ester hydrolase activity"/>
    <property type="evidence" value="ECO:0007669"/>
    <property type="project" value="TreeGrafter"/>
</dbReference>
<dbReference type="PANTHER" id="PTHR43265">
    <property type="entry name" value="ESTERASE ESTD"/>
    <property type="match status" value="1"/>
</dbReference>
<dbReference type="RefSeq" id="WP_091697996.1">
    <property type="nucleotide sequence ID" value="NZ_FPBF01000010.1"/>
</dbReference>
<dbReference type="SUPFAM" id="SSF53474">
    <property type="entry name" value="alpha/beta-Hydrolases"/>
    <property type="match status" value="1"/>
</dbReference>
<feature type="domain" description="Serine aminopeptidase S33" evidence="1">
    <location>
        <begin position="84"/>
        <end position="180"/>
    </location>
</feature>
<name>A0A1I7E489_9BACT</name>
<dbReference type="Pfam" id="PF12146">
    <property type="entry name" value="Hydrolase_4"/>
    <property type="match status" value="1"/>
</dbReference>
<dbReference type="InterPro" id="IPR029058">
    <property type="entry name" value="AB_hydrolase_fold"/>
</dbReference>
<dbReference type="Gene3D" id="3.40.50.1820">
    <property type="entry name" value="alpha/beta hydrolase"/>
    <property type="match status" value="1"/>
</dbReference>
<dbReference type="PANTHER" id="PTHR43265:SF1">
    <property type="entry name" value="ESTERASE ESTD"/>
    <property type="match status" value="1"/>
</dbReference>
<sequence>MNNSISKYFLIAIAILFSITLLSFKSALLDIGDQQKKGFYEESFFFPINGGKQTLTGTLAIPEGFNADDKAVILVAPPGASSRDYSGLYSNLSKELVRNGIAVLRYDPRHVADTTLAIQSVTMFDQADDAESAYNALKKDKRFGPIGLLGHSEGGSSAAIVASRNKNIHFIALLSSPGISGLDFQLQNTLNNINKTDRFIKLVDGTEPDTVQNNLLYFHRKRTYSAIANISNIDSLYSLLKTENKNYRENVRKYHNTSSGKASMSIKERNEFDSVILLNDSLTLLNPRIIVLIQYQPELYYPKISCPVLAVFGKMDEIVFWEENSEGMESLFKKSQKENYEILLLDSINHEYRKVTDSLSMIMPPGIIQHRKESIGQQNNDFYIPAFSAIAEWINEMK</sequence>
<dbReference type="InterPro" id="IPR022742">
    <property type="entry name" value="Hydrolase_4"/>
</dbReference>
<evidence type="ECO:0000259" key="1">
    <source>
        <dbReference type="Pfam" id="PF12146"/>
    </source>
</evidence>
<evidence type="ECO:0000313" key="3">
    <source>
        <dbReference type="Proteomes" id="UP000199673"/>
    </source>
</evidence>
<reference evidence="3" key="1">
    <citation type="submission" date="2016-10" db="EMBL/GenBank/DDBJ databases">
        <authorList>
            <person name="Varghese N."/>
            <person name="Submissions S."/>
        </authorList>
    </citation>
    <scope>NUCLEOTIDE SEQUENCE [LARGE SCALE GENOMIC DNA]</scope>
    <source>
        <strain evidence="3">DSM 23445</strain>
    </source>
</reference>
<dbReference type="Proteomes" id="UP000199673">
    <property type="component" value="Unassembled WGS sequence"/>
</dbReference>
<dbReference type="AlphaFoldDB" id="A0A1I7E489"/>
<keyword evidence="3" id="KW-1185">Reference proteome</keyword>
<dbReference type="OrthoDB" id="9809549at2"/>
<gene>
    <name evidence="2" type="ORF">SAMN04489724_0017</name>
</gene>
<organism evidence="2 3">
    <name type="scientific">Algoriphagus locisalis</name>
    <dbReference type="NCBI Taxonomy" id="305507"/>
    <lineage>
        <taxon>Bacteria</taxon>
        <taxon>Pseudomonadati</taxon>
        <taxon>Bacteroidota</taxon>
        <taxon>Cytophagia</taxon>
        <taxon>Cytophagales</taxon>
        <taxon>Cyclobacteriaceae</taxon>
        <taxon>Algoriphagus</taxon>
    </lineage>
</organism>
<proteinExistence type="predicted"/>
<accession>A0A1I7E489</accession>
<evidence type="ECO:0000313" key="2">
    <source>
        <dbReference type="EMBL" id="SFU18742.1"/>
    </source>
</evidence>
<dbReference type="STRING" id="305507.SAMN04489724_0017"/>
<dbReference type="InterPro" id="IPR053145">
    <property type="entry name" value="AB_hydrolase_Est10"/>
</dbReference>
<keyword evidence="2" id="KW-0378">Hydrolase</keyword>